<accession>A0A9Q0ITX6</accession>
<organism evidence="5 6">
    <name type="scientific">Muraenolepis orangiensis</name>
    <name type="common">Patagonian moray cod</name>
    <dbReference type="NCBI Taxonomy" id="630683"/>
    <lineage>
        <taxon>Eukaryota</taxon>
        <taxon>Metazoa</taxon>
        <taxon>Chordata</taxon>
        <taxon>Craniata</taxon>
        <taxon>Vertebrata</taxon>
        <taxon>Euteleostomi</taxon>
        <taxon>Actinopterygii</taxon>
        <taxon>Neopterygii</taxon>
        <taxon>Teleostei</taxon>
        <taxon>Neoteleostei</taxon>
        <taxon>Acanthomorphata</taxon>
        <taxon>Zeiogadaria</taxon>
        <taxon>Gadariae</taxon>
        <taxon>Gadiformes</taxon>
        <taxon>Muraenolepidoidei</taxon>
        <taxon>Muraenolepididae</taxon>
        <taxon>Muraenolepis</taxon>
    </lineage>
</organism>
<dbReference type="GO" id="GO:0007166">
    <property type="term" value="P:cell surface receptor signaling pathway"/>
    <property type="evidence" value="ECO:0007669"/>
    <property type="project" value="TreeGrafter"/>
</dbReference>
<feature type="compositionally biased region" description="Pro residues" evidence="3">
    <location>
        <begin position="243"/>
        <end position="252"/>
    </location>
</feature>
<dbReference type="OrthoDB" id="6134459at2759"/>
<dbReference type="PANTHER" id="PTHR45930:SF3">
    <property type="entry name" value="ADHESION G PROTEIN-COUPLED RECEPTOR A1"/>
    <property type="match status" value="1"/>
</dbReference>
<gene>
    <name evidence="5" type="ORF">NHX12_022319</name>
</gene>
<evidence type="ECO:0000256" key="1">
    <source>
        <dbReference type="ARBA" id="ARBA00007343"/>
    </source>
</evidence>
<dbReference type="GO" id="GO:0005886">
    <property type="term" value="C:plasma membrane"/>
    <property type="evidence" value="ECO:0007669"/>
    <property type="project" value="TreeGrafter"/>
</dbReference>
<dbReference type="InterPro" id="IPR036445">
    <property type="entry name" value="GPCR_2_extracell_dom_sf"/>
</dbReference>
<feature type="non-terminal residue" evidence="5">
    <location>
        <position position="1"/>
    </location>
</feature>
<sequence>IILSNIDVGVAGIWECQVTSSRGNRSRHMEIVVVETSATYCAADRVSNNKGDFRWPKTLAGILAFLPCAPSTFGSAPHPSAPRLEKKAWRRCDRAGRWAQEDYTQCPYASELTRLLHEITQMPINATNAGPLGQQLVAFTSRAALFTDVMDVIFVTHLVERLTRLAEKRRDLGVYVWDVASNMMLVEEHVLWMAQSEVRACTRIVQCVQRVADMALTPDHQAAFTVRPATSQGLTCVVIKQPSPSPPQAPRPPPHRRRQNAKQDGGEEEEEEEEEEAGSLLSIQCHVLNGSHPHLPANQLGKVESEGRGMYRETFWRTLSFD</sequence>
<reference evidence="5" key="1">
    <citation type="submission" date="2022-07" db="EMBL/GenBank/DDBJ databases">
        <title>Chromosome-level genome of Muraenolepis orangiensis.</title>
        <authorList>
            <person name="Kim J."/>
        </authorList>
    </citation>
    <scope>NUCLEOTIDE SEQUENCE</scope>
    <source>
        <strain evidence="5">KU_S4_2022</strain>
        <tissue evidence="5">Muscle</tissue>
    </source>
</reference>
<evidence type="ECO:0000256" key="2">
    <source>
        <dbReference type="ARBA" id="ARBA00023170"/>
    </source>
</evidence>
<evidence type="ECO:0000313" key="5">
    <source>
        <dbReference type="EMBL" id="KAJ3610225.1"/>
    </source>
</evidence>
<keyword evidence="6" id="KW-1185">Reference proteome</keyword>
<evidence type="ECO:0000313" key="6">
    <source>
        <dbReference type="Proteomes" id="UP001148018"/>
    </source>
</evidence>
<dbReference type="InterPro" id="IPR058808">
    <property type="entry name" value="GAIN_ADGRA2/3"/>
</dbReference>
<dbReference type="GO" id="GO:0004930">
    <property type="term" value="F:G protein-coupled receptor activity"/>
    <property type="evidence" value="ECO:0007669"/>
    <property type="project" value="InterPro"/>
</dbReference>
<dbReference type="SUPFAM" id="SSF111418">
    <property type="entry name" value="Hormone receptor domain"/>
    <property type="match status" value="1"/>
</dbReference>
<protein>
    <recommendedName>
        <fullName evidence="4">G-protein coupled receptors family 2 profile 1 domain-containing protein</fullName>
    </recommendedName>
</protein>
<evidence type="ECO:0000256" key="3">
    <source>
        <dbReference type="SAM" id="MobiDB-lite"/>
    </source>
</evidence>
<keyword evidence="2" id="KW-0675">Receptor</keyword>
<dbReference type="Pfam" id="PF02793">
    <property type="entry name" value="HRM"/>
    <property type="match status" value="1"/>
</dbReference>
<dbReference type="PROSITE" id="PS50227">
    <property type="entry name" value="G_PROTEIN_RECEP_F2_3"/>
    <property type="match status" value="1"/>
</dbReference>
<dbReference type="GO" id="GO:0098978">
    <property type="term" value="C:glutamatergic synapse"/>
    <property type="evidence" value="ECO:0007669"/>
    <property type="project" value="TreeGrafter"/>
</dbReference>
<dbReference type="GO" id="GO:0014069">
    <property type="term" value="C:postsynaptic density"/>
    <property type="evidence" value="ECO:0007669"/>
    <property type="project" value="TreeGrafter"/>
</dbReference>
<evidence type="ECO:0000259" key="4">
    <source>
        <dbReference type="PROSITE" id="PS50227"/>
    </source>
</evidence>
<dbReference type="Gene3D" id="4.10.1240.10">
    <property type="entry name" value="GPCR, family 2, extracellular hormone receptor domain"/>
    <property type="match status" value="1"/>
</dbReference>
<dbReference type="Pfam" id="PF26588">
    <property type="entry name" value="GAIN_ADGRA3"/>
    <property type="match status" value="1"/>
</dbReference>
<dbReference type="PANTHER" id="PTHR45930">
    <property type="entry name" value="G-PROTEIN COUPLED RECEPTOR 124-LIKE PROTEIN"/>
    <property type="match status" value="1"/>
</dbReference>
<comment type="caution">
    <text evidence="5">The sequence shown here is derived from an EMBL/GenBank/DDBJ whole genome shotgun (WGS) entry which is preliminary data.</text>
</comment>
<dbReference type="InterPro" id="IPR051963">
    <property type="entry name" value="Adhesion_GPCR_A"/>
</dbReference>
<dbReference type="EMBL" id="JANIIK010000038">
    <property type="protein sequence ID" value="KAJ3610225.1"/>
    <property type="molecule type" value="Genomic_DNA"/>
</dbReference>
<comment type="similarity">
    <text evidence="1">Belongs to the G-protein coupled receptor 2 family. Adhesion G-protein coupled receptor (ADGR) subfamily.</text>
</comment>
<name>A0A9Q0ITX6_9TELE</name>
<feature type="compositionally biased region" description="Acidic residues" evidence="3">
    <location>
        <begin position="266"/>
        <end position="277"/>
    </location>
</feature>
<dbReference type="Proteomes" id="UP001148018">
    <property type="component" value="Unassembled WGS sequence"/>
</dbReference>
<feature type="region of interest" description="Disordered" evidence="3">
    <location>
        <begin position="239"/>
        <end position="279"/>
    </location>
</feature>
<dbReference type="AlphaFoldDB" id="A0A9Q0ITX6"/>
<proteinExistence type="inferred from homology"/>
<feature type="domain" description="G-protein coupled receptors family 2 profile 1" evidence="4">
    <location>
        <begin position="15"/>
        <end position="110"/>
    </location>
</feature>
<dbReference type="InterPro" id="IPR001879">
    <property type="entry name" value="GPCR_2_extracellular_dom"/>
</dbReference>